<organism evidence="2 3">
    <name type="scientific">Polycladomyces zharkentensis</name>
    <dbReference type="NCBI Taxonomy" id="2807616"/>
    <lineage>
        <taxon>Bacteria</taxon>
        <taxon>Bacillati</taxon>
        <taxon>Bacillota</taxon>
        <taxon>Bacilli</taxon>
        <taxon>Bacillales</taxon>
        <taxon>Thermoactinomycetaceae</taxon>
        <taxon>Polycladomyces</taxon>
    </lineage>
</organism>
<feature type="domain" description="Methyltransferase type 11" evidence="1">
    <location>
        <begin position="39"/>
        <end position="134"/>
    </location>
</feature>
<dbReference type="InterPro" id="IPR013216">
    <property type="entry name" value="Methyltransf_11"/>
</dbReference>
<dbReference type="SUPFAM" id="SSF53335">
    <property type="entry name" value="S-adenosyl-L-methionine-dependent methyltransferases"/>
    <property type="match status" value="1"/>
</dbReference>
<reference evidence="2" key="1">
    <citation type="journal article" date="2024" name="Int. J. Syst. Evol. Microbiol.">
        <title>Polycladomyces zharkentensis sp. nov., a novel thermophilic cellulose- and starch-degrading member of the Bacillota from a geothermal aquifer in Kazakhstan.</title>
        <authorList>
            <person name="Mashzhan A."/>
            <person name="Kistaubayeva A."/>
            <person name="Javier-Lopez R."/>
            <person name="Bissenova U."/>
            <person name="Bissenbay A."/>
            <person name="Birkeland N.K."/>
        </authorList>
    </citation>
    <scope>NUCLEOTIDE SEQUENCE</scope>
    <source>
        <strain evidence="2">ZKZ2T</strain>
    </source>
</reference>
<dbReference type="CDD" id="cd02440">
    <property type="entry name" value="AdoMet_MTases"/>
    <property type="match status" value="1"/>
</dbReference>
<comment type="caution">
    <text evidence="2">The sequence shown here is derived from an EMBL/GenBank/DDBJ whole genome shotgun (WGS) entry which is preliminary data.</text>
</comment>
<dbReference type="GO" id="GO:0032259">
    <property type="term" value="P:methylation"/>
    <property type="evidence" value="ECO:0007669"/>
    <property type="project" value="UniProtKB-KW"/>
</dbReference>
<dbReference type="Proteomes" id="UP001177120">
    <property type="component" value="Unassembled WGS sequence"/>
</dbReference>
<keyword evidence="3" id="KW-1185">Reference proteome</keyword>
<evidence type="ECO:0000259" key="1">
    <source>
        <dbReference type="Pfam" id="PF08241"/>
    </source>
</evidence>
<evidence type="ECO:0000313" key="3">
    <source>
        <dbReference type="Proteomes" id="UP001177120"/>
    </source>
</evidence>
<keyword evidence="2" id="KW-0808">Transferase</keyword>
<dbReference type="Pfam" id="PF08241">
    <property type="entry name" value="Methyltransf_11"/>
    <property type="match status" value="1"/>
</dbReference>
<dbReference type="RefSeq" id="WP_205495785.1">
    <property type="nucleotide sequence ID" value="NZ_JAFHAP010000010.1"/>
</dbReference>
<accession>A0ABS2WKU4</accession>
<dbReference type="PANTHER" id="PTHR43591">
    <property type="entry name" value="METHYLTRANSFERASE"/>
    <property type="match status" value="1"/>
</dbReference>
<dbReference type="Gene3D" id="3.40.50.150">
    <property type="entry name" value="Vaccinia Virus protein VP39"/>
    <property type="match status" value="1"/>
</dbReference>
<gene>
    <name evidence="2" type="ORF">JQC72_11480</name>
</gene>
<name>A0ABS2WKU4_9BACL</name>
<keyword evidence="2" id="KW-0489">Methyltransferase</keyword>
<protein>
    <submittedName>
        <fullName evidence="2">Methyltransferase domain-containing protein</fullName>
    </submittedName>
</protein>
<dbReference type="GO" id="GO:0008168">
    <property type="term" value="F:methyltransferase activity"/>
    <property type="evidence" value="ECO:0007669"/>
    <property type="project" value="UniProtKB-KW"/>
</dbReference>
<proteinExistence type="predicted"/>
<sequence>MPIDFHSKDNRFTYATRRADSSWMSAIQKIVDVKGKHVLDVGCGGGIYCKAFAEMGAEHVTGVDFSKEMIKGAVENCKGYPQITFVEGDALDTNLPSSQYDVILERALIHHLTYLEACFREAYRLLKPSGILIVQSRTIEDALQPPNEHHIRGYFFEVYPRLIQIEAERRHDGKTVKKALLKAGFRSIDEYKLSETRKTYTGLEELKDELLARTGRSILHELSDLELEYLVQYICERLRNRSTQEIVEQDYWTIWLAKKE</sequence>
<dbReference type="EMBL" id="JAFHAP010000010">
    <property type="protein sequence ID" value="MBN2910122.1"/>
    <property type="molecule type" value="Genomic_DNA"/>
</dbReference>
<dbReference type="InterPro" id="IPR029063">
    <property type="entry name" value="SAM-dependent_MTases_sf"/>
</dbReference>
<evidence type="ECO:0000313" key="2">
    <source>
        <dbReference type="EMBL" id="MBN2910122.1"/>
    </source>
</evidence>